<dbReference type="EMBL" id="CP001365">
    <property type="protein sequence ID" value="ACM56344.1"/>
    <property type="molecule type" value="Genomic_DNA"/>
</dbReference>
<dbReference type="HOGENOM" id="CLU_2730222_0_0_2"/>
<protein>
    <submittedName>
        <fullName evidence="1">Uncharacterized protein</fullName>
    </submittedName>
</protein>
<dbReference type="GeneID" id="7400218"/>
<dbReference type="RefSeq" id="WP_012659974.1">
    <property type="nucleotide sequence ID" value="NC_012029.1"/>
</dbReference>
<reference evidence="1 2" key="1">
    <citation type="journal article" date="2016" name="Stand. Genomic Sci.">
        <title>Complete genome sequence of the Antarctic Halorubrum lacusprofundi type strain ACAM 34.</title>
        <authorList>
            <person name="Anderson I.J."/>
            <person name="DasSarma P."/>
            <person name="Lucas S."/>
            <person name="Copeland A."/>
            <person name="Lapidus A."/>
            <person name="Del Rio T.G."/>
            <person name="Tice H."/>
            <person name="Dalin E."/>
            <person name="Bruce D.C."/>
            <person name="Goodwin L."/>
            <person name="Pitluck S."/>
            <person name="Sims D."/>
            <person name="Brettin T.S."/>
            <person name="Detter J.C."/>
            <person name="Han C.S."/>
            <person name="Larimer F."/>
            <person name="Hauser L."/>
            <person name="Land M."/>
            <person name="Ivanova N."/>
            <person name="Richardson P."/>
            <person name="Cavicchioli R."/>
            <person name="DasSarma S."/>
            <person name="Woese C.R."/>
            <person name="Kyrpides N.C."/>
        </authorList>
    </citation>
    <scope>NUCLEOTIDE SEQUENCE [LARGE SCALE GENOMIC DNA]</scope>
    <source>
        <strain evidence="2">ATCC 49239 / DSM 5036 / JCM 8891 / ACAM 34</strain>
    </source>
</reference>
<evidence type="ECO:0000313" key="2">
    <source>
        <dbReference type="Proteomes" id="UP000000740"/>
    </source>
</evidence>
<dbReference type="Proteomes" id="UP000000740">
    <property type="component" value="Chromosome 1"/>
</dbReference>
<sequence length="71" mass="8416">MPSDSDDGEIDREYVDVRELMGYRRVPCKVEGCDDFIRASPRFDPDEWYCRTHLPERLDKSHLSESPEVRI</sequence>
<keyword evidence="2" id="KW-1185">Reference proteome</keyword>
<accession>B9LUI7</accession>
<proteinExistence type="predicted"/>
<organism evidence="1 2">
    <name type="scientific">Halorubrum lacusprofundi (strain ATCC 49239 / DSM 5036 / JCM 8891 / ACAM 34)</name>
    <dbReference type="NCBI Taxonomy" id="416348"/>
    <lineage>
        <taxon>Archaea</taxon>
        <taxon>Methanobacteriati</taxon>
        <taxon>Methanobacteriota</taxon>
        <taxon>Stenosarchaea group</taxon>
        <taxon>Halobacteria</taxon>
        <taxon>Halobacteriales</taxon>
        <taxon>Haloferacaceae</taxon>
        <taxon>Halorubrum</taxon>
    </lineage>
</organism>
<name>B9LUI7_HALLT</name>
<evidence type="ECO:0000313" key="1">
    <source>
        <dbReference type="EMBL" id="ACM56344.1"/>
    </source>
</evidence>
<dbReference type="AlphaFoldDB" id="B9LUI7"/>
<gene>
    <name evidence="1" type="ordered locus">Hlac_0744</name>
</gene>
<dbReference type="KEGG" id="hla:Hlac_0744"/>